<comment type="similarity">
    <text evidence="1">Belongs to the PrpF family.</text>
</comment>
<dbReference type="PANTHER" id="PTHR43709:SF2">
    <property type="entry name" value="DUF453 DOMAIN PROTEIN (AFU_ORTHOLOGUE AFUA_6G00360)"/>
    <property type="match status" value="1"/>
</dbReference>
<reference evidence="3 4" key="1">
    <citation type="submission" date="2017-09" db="EMBL/GenBank/DDBJ databases">
        <title>Genomic, metabolic, and phenotypic characteristics of bacterial isolates from the natural microbiome of the model nematode Caenorhabditis elegans.</title>
        <authorList>
            <person name="Zimmermann J."/>
            <person name="Obeng N."/>
            <person name="Yang W."/>
            <person name="Obeng O."/>
            <person name="Kissoyan K."/>
            <person name="Pees B."/>
            <person name="Dirksen P."/>
            <person name="Hoppner M."/>
            <person name="Franke A."/>
            <person name="Rosenstiel P."/>
            <person name="Leippe M."/>
            <person name="Dierking K."/>
            <person name="Kaleta C."/>
            <person name="Schulenburg H."/>
        </authorList>
    </citation>
    <scope>NUCLEOTIDE SEQUENCE [LARGE SCALE GENOMIC DNA]</scope>
    <source>
        <strain evidence="3 4">MYb73</strain>
    </source>
</reference>
<dbReference type="PANTHER" id="PTHR43709">
    <property type="entry name" value="ACONITATE ISOMERASE-RELATED"/>
    <property type="match status" value="1"/>
</dbReference>
<dbReference type="OrthoDB" id="9779763at2"/>
<evidence type="ECO:0000256" key="1">
    <source>
        <dbReference type="ARBA" id="ARBA00007673"/>
    </source>
</evidence>
<dbReference type="RefSeq" id="WP_105240678.1">
    <property type="nucleotide sequence ID" value="NZ_CP023270.1"/>
</dbReference>
<evidence type="ECO:0000313" key="4">
    <source>
        <dbReference type="Proteomes" id="UP000239477"/>
    </source>
</evidence>
<dbReference type="FunFam" id="3.10.310.10:FF:000018">
    <property type="entry name" value="2-methylaconitate cis-trans isomerase"/>
    <property type="match status" value="1"/>
</dbReference>
<dbReference type="InterPro" id="IPR007400">
    <property type="entry name" value="PrpF-like"/>
</dbReference>
<evidence type="ECO:0000256" key="2">
    <source>
        <dbReference type="ARBA" id="ARBA00023235"/>
    </source>
</evidence>
<keyword evidence="2 3" id="KW-0413">Isomerase</keyword>
<dbReference type="EMBL" id="CP023270">
    <property type="protein sequence ID" value="AVJ30044.1"/>
    <property type="molecule type" value="Genomic_DNA"/>
</dbReference>
<gene>
    <name evidence="3" type="primary">prpF</name>
    <name evidence="3" type="ORF">CLM73_24705</name>
</gene>
<keyword evidence="4" id="KW-1185">Reference proteome</keyword>
<dbReference type="AlphaFoldDB" id="A0A2S0IDI4"/>
<dbReference type="Proteomes" id="UP000239477">
    <property type="component" value="Chromosome"/>
</dbReference>
<evidence type="ECO:0000313" key="3">
    <source>
        <dbReference type="EMBL" id="AVJ30044.1"/>
    </source>
</evidence>
<dbReference type="GO" id="GO:0019629">
    <property type="term" value="P:propionate catabolic process, 2-methylcitrate cycle"/>
    <property type="evidence" value="ECO:0007669"/>
    <property type="project" value="InterPro"/>
</dbReference>
<protein>
    <submittedName>
        <fullName evidence="3">2-methylaconitate cis-trans isomerase PrpF</fullName>
    </submittedName>
</protein>
<sequence length="394" mass="41129">MAHAPQTKIAATYMRGGTSKGVFFKLDDLPESARVPGAARDALLLRVIGSPDPYGKQIDGMGAATSSTSKTVIVAKSTRPDHDVDYLFGQVSIDQPFVDWSGNCGNLSAAVGPFAITNGLVDPARVPQDGVAVVRIWQANIQKTIVAHVPITGGAVQETGDFELDGVTFPAAELRLEFMDPAEEGDGGSMFPTGNLVDNLEVPGVGTFKATMINSGIPTIFLEADALGYSGTELQDAINGDAAALSRFETIRAHGALRMGLIKGLAEAASRQHTPKIAFVAPPKEYISSSGKKIGTGDIDVLVRALSMGKLHHAMMGTASVAIATAAAVPGTLVNLAAGGGERDNVCFGHPSGTLRVGAQAQLVDGDWKVTKAIMSRSARVLMEGRVHVPREGF</sequence>
<dbReference type="Gene3D" id="3.10.310.10">
    <property type="entry name" value="Diaminopimelate Epimerase, Chain A, domain 1"/>
    <property type="match status" value="2"/>
</dbReference>
<dbReference type="GO" id="GO:0016853">
    <property type="term" value="F:isomerase activity"/>
    <property type="evidence" value="ECO:0007669"/>
    <property type="project" value="UniProtKB-KW"/>
</dbReference>
<accession>A0A2S0IDI4</accession>
<organism evidence="3 4">
    <name type="scientific">Achromobacter spanius</name>
    <dbReference type="NCBI Taxonomy" id="217203"/>
    <lineage>
        <taxon>Bacteria</taxon>
        <taxon>Pseudomonadati</taxon>
        <taxon>Pseudomonadota</taxon>
        <taxon>Betaproteobacteria</taxon>
        <taxon>Burkholderiales</taxon>
        <taxon>Alcaligenaceae</taxon>
        <taxon>Achromobacter</taxon>
    </lineage>
</organism>
<dbReference type="NCBIfam" id="TIGR02334">
    <property type="entry name" value="prpF"/>
    <property type="match status" value="1"/>
</dbReference>
<proteinExistence type="inferred from homology"/>
<dbReference type="Pfam" id="PF04303">
    <property type="entry name" value="PrpF"/>
    <property type="match status" value="1"/>
</dbReference>
<dbReference type="InterPro" id="IPR012709">
    <property type="entry name" value="PrpF"/>
</dbReference>
<name>A0A2S0IDI4_9BURK</name>
<dbReference type="SUPFAM" id="SSF54506">
    <property type="entry name" value="Diaminopimelate epimerase-like"/>
    <property type="match status" value="2"/>
</dbReference>